<dbReference type="Proteomes" id="UP001597463">
    <property type="component" value="Unassembled WGS sequence"/>
</dbReference>
<feature type="compositionally biased region" description="Acidic residues" evidence="7">
    <location>
        <begin position="224"/>
        <end position="234"/>
    </location>
</feature>
<feature type="region of interest" description="Disordered" evidence="7">
    <location>
        <begin position="212"/>
        <end position="234"/>
    </location>
</feature>
<keyword evidence="3 5" id="KW-0699">rRNA-binding</keyword>
<comment type="caution">
    <text evidence="8">The sequence shown here is derived from an EMBL/GenBank/DDBJ whole genome shotgun (WGS) entry which is preliminary data.</text>
</comment>
<keyword evidence="4 5" id="KW-0694">RNA-binding</keyword>
<dbReference type="CDD" id="cd16331">
    <property type="entry name" value="YjgA-like"/>
    <property type="match status" value="1"/>
</dbReference>
<dbReference type="PANTHER" id="PTHR38101">
    <property type="entry name" value="UPF0307 PROTEIN YJGA"/>
    <property type="match status" value="1"/>
</dbReference>
<organism evidence="8 9">
    <name type="scientific">Comamonas terrae</name>
    <dbReference type="NCBI Taxonomy" id="673548"/>
    <lineage>
        <taxon>Bacteria</taxon>
        <taxon>Pseudomonadati</taxon>
        <taxon>Pseudomonadota</taxon>
        <taxon>Betaproteobacteria</taxon>
        <taxon>Burkholderiales</taxon>
        <taxon>Comamonadaceae</taxon>
        <taxon>Comamonas</taxon>
    </lineage>
</organism>
<proteinExistence type="inferred from homology"/>
<dbReference type="EMBL" id="JBHUMV010000010">
    <property type="protein sequence ID" value="MFD2756272.1"/>
    <property type="molecule type" value="Genomic_DNA"/>
</dbReference>
<evidence type="ECO:0000256" key="7">
    <source>
        <dbReference type="SAM" id="MobiDB-lite"/>
    </source>
</evidence>
<evidence type="ECO:0000313" key="8">
    <source>
        <dbReference type="EMBL" id="MFD2756272.1"/>
    </source>
</evidence>
<gene>
    <name evidence="8" type="primary">yjgA</name>
    <name evidence="5" type="synonym">darP</name>
    <name evidence="8" type="ORF">ACFSW6_19540</name>
</gene>
<reference evidence="9" key="1">
    <citation type="journal article" date="2019" name="Int. J. Syst. Evol. Microbiol.">
        <title>The Global Catalogue of Microorganisms (GCM) 10K type strain sequencing project: providing services to taxonomists for standard genome sequencing and annotation.</title>
        <authorList>
            <consortium name="The Broad Institute Genomics Platform"/>
            <consortium name="The Broad Institute Genome Sequencing Center for Infectious Disease"/>
            <person name="Wu L."/>
            <person name="Ma J."/>
        </authorList>
    </citation>
    <scope>NUCLEOTIDE SEQUENCE [LARGE SCALE GENOMIC DNA]</scope>
    <source>
        <strain evidence="9">TISTR 1906</strain>
    </source>
</reference>
<evidence type="ECO:0000256" key="1">
    <source>
        <dbReference type="ARBA" id="ARBA00022490"/>
    </source>
</evidence>
<name>A0ABW5URK3_9BURK</name>
<keyword evidence="1 5" id="KW-0963">Cytoplasm</keyword>
<sequence>MSRKPKKGYFVKGKFVAEGSELDLQLKAELKGTTESTKTDLKREMDALQDLGKDLLTLRADLFKRLQLPDQLVDALAEAKRITNFEGKRRQMQFVGKLMRKLHDEQVEAIRQAMDEQRTGSAGEKMALHVAEQWRDRLVAEESALSIWLDHFPGTDVQQLRSLIRQARKDLDKARAEAAAAAEAAGPDAAPRETGKGRAYRELFQLVREQLASTDKAGKADSDAAADDEEADDA</sequence>
<evidence type="ECO:0000256" key="3">
    <source>
        <dbReference type="ARBA" id="ARBA00022730"/>
    </source>
</evidence>
<evidence type="ECO:0000256" key="4">
    <source>
        <dbReference type="ARBA" id="ARBA00022884"/>
    </source>
</evidence>
<dbReference type="PANTHER" id="PTHR38101:SF1">
    <property type="entry name" value="UPF0307 PROTEIN YJGA"/>
    <property type="match status" value="1"/>
</dbReference>
<dbReference type="InterPro" id="IPR023153">
    <property type="entry name" value="DarP_sf"/>
</dbReference>
<accession>A0ABW5URK3</accession>
<comment type="similarity">
    <text evidence="5">Belongs to the DarP family.</text>
</comment>
<keyword evidence="6" id="KW-0175">Coiled coil</keyword>
<dbReference type="Gene3D" id="1.10.60.30">
    <property type="entry name" value="PSPTO4464-like domains"/>
    <property type="match status" value="2"/>
</dbReference>
<dbReference type="HAMAP" id="MF_00765">
    <property type="entry name" value="DarP"/>
    <property type="match status" value="1"/>
</dbReference>
<dbReference type="NCBIfam" id="NF003593">
    <property type="entry name" value="PRK05255.1-1"/>
    <property type="match status" value="1"/>
</dbReference>
<evidence type="ECO:0000256" key="5">
    <source>
        <dbReference type="HAMAP-Rule" id="MF_00765"/>
    </source>
</evidence>
<keyword evidence="2 5" id="KW-0690">Ribosome biogenesis</keyword>
<comment type="function">
    <text evidence="5">Member of a network of 50S ribosomal subunit biogenesis factors which assembles along the 30S-50S interface, preventing incorrect 23S rRNA structures from forming. Promotes peptidyl transferase center (PTC) maturation.</text>
</comment>
<keyword evidence="9" id="KW-1185">Reference proteome</keyword>
<dbReference type="RefSeq" id="WP_066476392.1">
    <property type="nucleotide sequence ID" value="NZ_BCNT01000006.1"/>
</dbReference>
<evidence type="ECO:0000313" key="9">
    <source>
        <dbReference type="Proteomes" id="UP001597463"/>
    </source>
</evidence>
<evidence type="ECO:0000256" key="6">
    <source>
        <dbReference type="SAM" id="Coils"/>
    </source>
</evidence>
<dbReference type="Pfam" id="PF04751">
    <property type="entry name" value="DarP"/>
    <property type="match status" value="1"/>
</dbReference>
<evidence type="ECO:0000256" key="2">
    <source>
        <dbReference type="ARBA" id="ARBA00022517"/>
    </source>
</evidence>
<dbReference type="InterPro" id="IPR006839">
    <property type="entry name" value="DarP"/>
</dbReference>
<protein>
    <recommendedName>
        <fullName evidence="5">Dual-action ribosomal maturation protein DarP</fullName>
    </recommendedName>
    <alternativeName>
        <fullName evidence="5">Large ribosomal subunit assembly factor DarP</fullName>
    </alternativeName>
</protein>
<comment type="subcellular location">
    <subcellularLocation>
        <location evidence="5">Cytoplasm</location>
    </subcellularLocation>
    <text evidence="5">Associates with late stage pre-50S ribosomal subunits.</text>
</comment>
<dbReference type="SUPFAM" id="SSF158710">
    <property type="entry name" value="PSPTO4464-like"/>
    <property type="match status" value="1"/>
</dbReference>
<feature type="coiled-coil region" evidence="6">
    <location>
        <begin position="157"/>
        <end position="184"/>
    </location>
</feature>